<dbReference type="Gene3D" id="3.90.190.10">
    <property type="entry name" value="Protein tyrosine phosphatase superfamily"/>
    <property type="match status" value="1"/>
</dbReference>
<dbReference type="RefSeq" id="WP_011111404.1">
    <property type="nucleotide sequence ID" value="NC_004757.1"/>
</dbReference>
<feature type="chain" id="PRO_5004297213" description="DSP-PTPase phosphatase fused to NAD+ Kinase domain-containing protein" evidence="1">
    <location>
        <begin position="22"/>
        <end position="177"/>
    </location>
</feature>
<dbReference type="InterPro" id="IPR055214">
    <property type="entry name" value="PTP-NADK"/>
</dbReference>
<gene>
    <name evidence="3" type="ordered locus">NE0792</name>
</gene>
<dbReference type="OrthoDB" id="9802771at2"/>
<proteinExistence type="predicted"/>
<evidence type="ECO:0000259" key="2">
    <source>
        <dbReference type="Pfam" id="PF22741"/>
    </source>
</evidence>
<dbReference type="PhylomeDB" id="Q82WA2"/>
<dbReference type="Proteomes" id="UP000001416">
    <property type="component" value="Chromosome"/>
</dbReference>
<sequence length="177" mass="19265">MFFVRVFIIILALSSSGWVSAKDQVPYATQINDLMRYLRVTPNIATSGALTKDGIQELVKHSFQTVIDLRSESEGTPSEKKAVEAVGITYINIPVTGEGVNESQLTAFKQALEQAAPPVLIHCATGNRAGAMWTAYRLSEGIAPEIAFKEGRAAGMNAGMEEKIRKIWCDGNKDSCQ</sequence>
<dbReference type="Pfam" id="PF22741">
    <property type="entry name" value="PTP-NADK"/>
    <property type="match status" value="1"/>
</dbReference>
<dbReference type="AlphaFoldDB" id="Q82WA2"/>
<name>Q82WA2_NITEU</name>
<keyword evidence="1" id="KW-0732">Signal</keyword>
<dbReference type="EMBL" id="AL954747">
    <property type="protein sequence ID" value="CAD84703.1"/>
    <property type="molecule type" value="Genomic_DNA"/>
</dbReference>
<feature type="signal peptide" evidence="1">
    <location>
        <begin position="1"/>
        <end position="21"/>
    </location>
</feature>
<dbReference type="DNASU" id="1081731"/>
<evidence type="ECO:0000313" key="3">
    <source>
        <dbReference type="EMBL" id="CAD84703.1"/>
    </source>
</evidence>
<dbReference type="InterPro" id="IPR029021">
    <property type="entry name" value="Prot-tyrosine_phosphatase-like"/>
</dbReference>
<dbReference type="HOGENOM" id="CLU_105726_1_1_4"/>
<feature type="domain" description="DSP-PTPase phosphatase fused to NAD+ Kinase" evidence="2">
    <location>
        <begin position="46"/>
        <end position="152"/>
    </location>
</feature>
<dbReference type="SUPFAM" id="SSF52799">
    <property type="entry name" value="(Phosphotyrosine protein) phosphatases II"/>
    <property type="match status" value="1"/>
</dbReference>
<protein>
    <recommendedName>
        <fullName evidence="2">DSP-PTPase phosphatase fused to NAD+ Kinase domain-containing protein</fullName>
    </recommendedName>
</protein>
<keyword evidence="4" id="KW-1185">Reference proteome</keyword>
<reference evidence="3 4" key="1">
    <citation type="journal article" date="2003" name="J. Bacteriol.">
        <title>Complete genome sequence of the ammonia-oxidizing bacterium and obligate chemolithoautotroph Nitrosomonas europaea.</title>
        <authorList>
            <person name="Chain P."/>
            <person name="Lamerdin J."/>
            <person name="Larimer F."/>
            <person name="Regala W."/>
            <person name="Land M."/>
            <person name="Hauser L."/>
            <person name="Hooper A."/>
            <person name="Klotz M."/>
            <person name="Norton J."/>
            <person name="Sayavedra-Soto L."/>
            <person name="Arciero D."/>
            <person name="Hommes N."/>
            <person name="Whittaker M."/>
            <person name="Arp D."/>
        </authorList>
    </citation>
    <scope>NUCLEOTIDE SEQUENCE [LARGE SCALE GENOMIC DNA]</scope>
    <source>
        <strain evidence="4">ATCC 19718 / CIP 103999 / KCTC 2705 / NBRC 14298</strain>
    </source>
</reference>
<accession>Q82WA2</accession>
<dbReference type="KEGG" id="neu:NE0792"/>
<dbReference type="STRING" id="228410.NE0792"/>
<dbReference type="GeneID" id="87103984"/>
<organism evidence="3 4">
    <name type="scientific">Nitrosomonas europaea (strain ATCC 19718 / CIP 103999 / KCTC 2705 / NBRC 14298)</name>
    <dbReference type="NCBI Taxonomy" id="228410"/>
    <lineage>
        <taxon>Bacteria</taxon>
        <taxon>Pseudomonadati</taxon>
        <taxon>Pseudomonadota</taxon>
        <taxon>Betaproteobacteria</taxon>
        <taxon>Nitrosomonadales</taxon>
        <taxon>Nitrosomonadaceae</taxon>
        <taxon>Nitrosomonas</taxon>
    </lineage>
</organism>
<evidence type="ECO:0000313" key="4">
    <source>
        <dbReference type="Proteomes" id="UP000001416"/>
    </source>
</evidence>
<evidence type="ECO:0000256" key="1">
    <source>
        <dbReference type="SAM" id="SignalP"/>
    </source>
</evidence>
<dbReference type="CDD" id="cd14503">
    <property type="entry name" value="PTP-bact"/>
    <property type="match status" value="1"/>
</dbReference>
<dbReference type="eggNOG" id="COG3453">
    <property type="taxonomic scope" value="Bacteria"/>
</dbReference>